<evidence type="ECO:0000259" key="8">
    <source>
        <dbReference type="PROSITE" id="PS51379"/>
    </source>
</evidence>
<keyword evidence="1" id="KW-0813">Transport</keyword>
<feature type="domain" description="4Fe-4S ferredoxin-type" evidence="8">
    <location>
        <begin position="244"/>
        <end position="275"/>
    </location>
</feature>
<dbReference type="EMBL" id="FNGW01000001">
    <property type="protein sequence ID" value="SDL31192.1"/>
    <property type="molecule type" value="Genomic_DNA"/>
</dbReference>
<keyword evidence="7" id="KW-0812">Transmembrane</keyword>
<gene>
    <name evidence="9" type="ORF">SAMN04515677_101465</name>
</gene>
<dbReference type="Pfam" id="PF00037">
    <property type="entry name" value="Fer4"/>
    <property type="match status" value="1"/>
</dbReference>
<feature type="transmembrane region" description="Helical" evidence="7">
    <location>
        <begin position="68"/>
        <end position="101"/>
    </location>
</feature>
<proteinExistence type="predicted"/>
<evidence type="ECO:0000256" key="2">
    <source>
        <dbReference type="ARBA" id="ARBA00022485"/>
    </source>
</evidence>
<reference evidence="9 10" key="1">
    <citation type="submission" date="2016-10" db="EMBL/GenBank/DDBJ databases">
        <authorList>
            <person name="de Groot N.N."/>
        </authorList>
    </citation>
    <scope>NUCLEOTIDE SEQUENCE [LARGE SCALE GENOMIC DNA]</scope>
    <source>
        <strain evidence="9 10">DSM 797</strain>
    </source>
</reference>
<dbReference type="InterPro" id="IPR017896">
    <property type="entry name" value="4Fe4S_Fe-S-bd"/>
</dbReference>
<feature type="transmembrane region" description="Helical" evidence="7">
    <location>
        <begin position="121"/>
        <end position="138"/>
    </location>
</feature>
<keyword evidence="6" id="KW-0411">Iron-sulfur</keyword>
<organism evidence="9 10">
    <name type="scientific">Romboutsia lituseburensis DSM 797</name>
    <dbReference type="NCBI Taxonomy" id="1121325"/>
    <lineage>
        <taxon>Bacteria</taxon>
        <taxon>Bacillati</taxon>
        <taxon>Bacillota</taxon>
        <taxon>Clostridia</taxon>
        <taxon>Peptostreptococcales</taxon>
        <taxon>Peptostreptococcaceae</taxon>
        <taxon>Romboutsia</taxon>
    </lineage>
</organism>
<dbReference type="InterPro" id="IPR017900">
    <property type="entry name" value="4Fe4S_Fe_S_CS"/>
</dbReference>
<dbReference type="PANTHER" id="PTHR30176:SF3">
    <property type="entry name" value="FERREDOXIN-TYPE PROTEIN NAPH"/>
    <property type="match status" value="1"/>
</dbReference>
<evidence type="ECO:0000256" key="4">
    <source>
        <dbReference type="ARBA" id="ARBA00022982"/>
    </source>
</evidence>
<keyword evidence="7" id="KW-1133">Transmembrane helix</keyword>
<dbReference type="PROSITE" id="PS00198">
    <property type="entry name" value="4FE4S_FER_1"/>
    <property type="match status" value="1"/>
</dbReference>
<dbReference type="Gene3D" id="3.30.70.20">
    <property type="match status" value="2"/>
</dbReference>
<dbReference type="Pfam" id="PF12801">
    <property type="entry name" value="Fer4_5"/>
    <property type="match status" value="4"/>
</dbReference>
<keyword evidence="5" id="KW-0408">Iron</keyword>
<evidence type="ECO:0000313" key="9">
    <source>
        <dbReference type="EMBL" id="SDL31192.1"/>
    </source>
</evidence>
<dbReference type="PROSITE" id="PS51379">
    <property type="entry name" value="4FE4S_FER_2"/>
    <property type="match status" value="2"/>
</dbReference>
<sequence>MDKRTISQTFATILTNANLRGFLDRNIYKGESKKICVPGLNCYSCPGAVGSCPIGALQAVIGGIRHKFSFYVIGIMSLFGVVFGRFICGWLCPFGFFQDLLYKIKSKKIKVNPKIDGKLKYLKYIILITFVILMPMFLTNQFGIAKPYFCEFICPAGTLEGGIPLVLLNESLRQTIGFLFNWKLLLLIALIITSIFIYRPFCRYICPLGAFYSLFNKFSFYQYSIDKNKCTGCKICSKSCHMDIKIYENPKSSDCIRCGKCKKSCPSDAIKSGFKII</sequence>
<dbReference type="SUPFAM" id="SSF54862">
    <property type="entry name" value="4Fe-4S ferredoxins"/>
    <property type="match status" value="1"/>
</dbReference>
<name>A0A1G9J1K5_9FIRM</name>
<dbReference type="AlphaFoldDB" id="A0A1G9J1K5"/>
<feature type="transmembrane region" description="Helical" evidence="7">
    <location>
        <begin position="176"/>
        <end position="198"/>
    </location>
</feature>
<accession>A0A1G9J1K5</accession>
<dbReference type="GO" id="GO:0005886">
    <property type="term" value="C:plasma membrane"/>
    <property type="evidence" value="ECO:0007669"/>
    <property type="project" value="TreeGrafter"/>
</dbReference>
<dbReference type="STRING" id="1121325.SAMN04515677_101465"/>
<evidence type="ECO:0000256" key="7">
    <source>
        <dbReference type="SAM" id="Phobius"/>
    </source>
</evidence>
<keyword evidence="3" id="KW-0479">Metal-binding</keyword>
<keyword evidence="4" id="KW-0249">Electron transport</keyword>
<evidence type="ECO:0000313" key="10">
    <source>
        <dbReference type="Proteomes" id="UP000199068"/>
    </source>
</evidence>
<keyword evidence="7" id="KW-0472">Membrane</keyword>
<evidence type="ECO:0000256" key="6">
    <source>
        <dbReference type="ARBA" id="ARBA00023014"/>
    </source>
</evidence>
<keyword evidence="2" id="KW-0004">4Fe-4S</keyword>
<evidence type="ECO:0000256" key="3">
    <source>
        <dbReference type="ARBA" id="ARBA00022723"/>
    </source>
</evidence>
<evidence type="ECO:0000256" key="1">
    <source>
        <dbReference type="ARBA" id="ARBA00022448"/>
    </source>
</evidence>
<dbReference type="PANTHER" id="PTHR30176">
    <property type="entry name" value="FERREDOXIN-TYPE PROTEIN NAPH"/>
    <property type="match status" value="1"/>
</dbReference>
<dbReference type="GO" id="GO:0046872">
    <property type="term" value="F:metal ion binding"/>
    <property type="evidence" value="ECO:0007669"/>
    <property type="project" value="UniProtKB-KW"/>
</dbReference>
<dbReference type="InterPro" id="IPR051684">
    <property type="entry name" value="Electron_Trans/Redox"/>
</dbReference>
<evidence type="ECO:0000256" key="5">
    <source>
        <dbReference type="ARBA" id="ARBA00023004"/>
    </source>
</evidence>
<keyword evidence="10" id="KW-1185">Reference proteome</keyword>
<protein>
    <submittedName>
        <fullName evidence="9">4Fe-4S binding domain-containing protein</fullName>
    </submittedName>
</protein>
<dbReference type="RefSeq" id="WP_092722450.1">
    <property type="nucleotide sequence ID" value="NZ_FNGW01000001.1"/>
</dbReference>
<feature type="domain" description="4Fe-4S ferredoxin-type" evidence="8">
    <location>
        <begin position="221"/>
        <end position="243"/>
    </location>
</feature>
<dbReference type="Proteomes" id="UP000199068">
    <property type="component" value="Unassembled WGS sequence"/>
</dbReference>
<dbReference type="GO" id="GO:0051539">
    <property type="term" value="F:4 iron, 4 sulfur cluster binding"/>
    <property type="evidence" value="ECO:0007669"/>
    <property type="project" value="UniProtKB-KW"/>
</dbReference>